<accession>A0A8X6WLW0</accession>
<keyword evidence="3" id="KW-0677">Repeat</keyword>
<dbReference type="SUPFAM" id="SSF57756">
    <property type="entry name" value="Retrovirus zinc finger-like domains"/>
    <property type="match status" value="1"/>
</dbReference>
<sequence length="594" mass="66797">MDENLSDLSSENGSYYSDHIDSDIEAELYSIIHHDLTDNSTLSQENINTSQGNVNSFQENVNSSQISSVQPGSDSVLSKSVSFMPENELINGNKKNTKRNSTMNVGLFVSDGINDSNLFTSFETPKKYAAQNSQNKSFEKTGTNKSVKRKSAVIAKFLDNTVGNNSGSNSRLIHCGKNSFNQTTSNTHLNKKFKDESFVVVETDSSDSDSSVYITVSDESHFKTNVKKETIVLSSDSDESDSSTERMFVQSCQVKRNSLPGNYLNSNQRDPWHINTADAFRSRRLSNRYHEKGQITCSNCNVKGHMAKYCPAPKTVKCFICGGDHSWQRCSDKMCSRCSQKGHDYKRCFSYTVETCFLCNMPGHSGKCCPDLWRRYHLTTSLGKIIKGKQSTSNSSIFCYNCGFEGHYGAECARPRMDSTGLPTWTSVISYDNPIGTVENKRVIYNSKENTCDRNIRFPSKKKQPKFAQDSSSQHKIKNKIKPKVSPKEKNKIGKEVYFPRTPKTAVSTSADMTNCNGPIIDYIKTLSKKKLYKLRKRPNDGTPEDAISDYLRTLSGKQINKLKGKPSERRLKAKQKEHKVGLQRRLGFRATKS</sequence>
<feature type="compositionally biased region" description="Basic residues" evidence="10">
    <location>
        <begin position="475"/>
        <end position="485"/>
    </location>
</feature>
<evidence type="ECO:0000256" key="9">
    <source>
        <dbReference type="PROSITE-ProRule" id="PRU00047"/>
    </source>
</evidence>
<gene>
    <name evidence="12" type="primary">zcchc7</name>
    <name evidence="12" type="ORF">TNCV_28631</name>
</gene>
<dbReference type="Proteomes" id="UP000887159">
    <property type="component" value="Unassembled WGS sequence"/>
</dbReference>
<dbReference type="AlphaFoldDB" id="A0A8X6WLW0"/>
<dbReference type="PANTHER" id="PTHR46543">
    <property type="entry name" value="ZINC FINGER CCHC DOMAIN-CONTAINING PROTEIN 7"/>
    <property type="match status" value="1"/>
</dbReference>
<dbReference type="Pfam" id="PF00098">
    <property type="entry name" value="zf-CCHC"/>
    <property type="match status" value="2"/>
</dbReference>
<keyword evidence="2" id="KW-0479">Metal-binding</keyword>
<protein>
    <recommendedName>
        <fullName evidence="7">Zinc finger CCHC domain-containing protein 7</fullName>
    </recommendedName>
    <alternativeName>
        <fullName evidence="8">TRAMP-like complex RNA-binding factor ZCCHC7</fullName>
    </alternativeName>
</protein>
<evidence type="ECO:0000313" key="12">
    <source>
        <dbReference type="EMBL" id="GFY36659.1"/>
    </source>
</evidence>
<dbReference type="GO" id="GO:0031499">
    <property type="term" value="C:TRAMP complex"/>
    <property type="evidence" value="ECO:0007669"/>
    <property type="project" value="TreeGrafter"/>
</dbReference>
<keyword evidence="4 9" id="KW-0863">Zinc-finger</keyword>
<organism evidence="12 13">
    <name type="scientific">Trichonephila clavipes</name>
    <name type="common">Golden silk orbweaver</name>
    <name type="synonym">Nephila clavipes</name>
    <dbReference type="NCBI Taxonomy" id="2585209"/>
    <lineage>
        <taxon>Eukaryota</taxon>
        <taxon>Metazoa</taxon>
        <taxon>Ecdysozoa</taxon>
        <taxon>Arthropoda</taxon>
        <taxon>Chelicerata</taxon>
        <taxon>Arachnida</taxon>
        <taxon>Araneae</taxon>
        <taxon>Araneomorphae</taxon>
        <taxon>Entelegynae</taxon>
        <taxon>Araneoidea</taxon>
        <taxon>Nephilidae</taxon>
        <taxon>Trichonephila</taxon>
    </lineage>
</organism>
<dbReference type="GO" id="GO:0003723">
    <property type="term" value="F:RNA binding"/>
    <property type="evidence" value="ECO:0007669"/>
    <property type="project" value="TreeGrafter"/>
</dbReference>
<comment type="subcellular location">
    <subcellularLocation>
        <location evidence="1">Nucleus</location>
    </subcellularLocation>
</comment>
<dbReference type="GO" id="GO:0071039">
    <property type="term" value="P:nuclear polyadenylation-dependent CUT catabolic process"/>
    <property type="evidence" value="ECO:0007669"/>
    <property type="project" value="TreeGrafter"/>
</dbReference>
<evidence type="ECO:0000256" key="5">
    <source>
        <dbReference type="ARBA" id="ARBA00022833"/>
    </source>
</evidence>
<feature type="region of interest" description="Disordered" evidence="10">
    <location>
        <begin position="463"/>
        <end position="489"/>
    </location>
</feature>
<reference evidence="12" key="1">
    <citation type="submission" date="2020-08" db="EMBL/GenBank/DDBJ databases">
        <title>Multicomponent nature underlies the extraordinary mechanical properties of spider dragline silk.</title>
        <authorList>
            <person name="Kono N."/>
            <person name="Nakamura H."/>
            <person name="Mori M."/>
            <person name="Yoshida Y."/>
            <person name="Ohtoshi R."/>
            <person name="Malay A.D."/>
            <person name="Moran D.A.P."/>
            <person name="Tomita M."/>
            <person name="Numata K."/>
            <person name="Arakawa K."/>
        </authorList>
    </citation>
    <scope>NUCLEOTIDE SEQUENCE</scope>
</reference>
<feature type="domain" description="CCHC-type" evidence="11">
    <location>
        <begin position="297"/>
        <end position="311"/>
    </location>
</feature>
<name>A0A8X6WLW0_TRICX</name>
<dbReference type="GO" id="GO:0071031">
    <property type="term" value="P:nuclear mRNA surveillance of mRNA 3'-end processing"/>
    <property type="evidence" value="ECO:0007669"/>
    <property type="project" value="TreeGrafter"/>
</dbReference>
<proteinExistence type="predicted"/>
<evidence type="ECO:0000256" key="6">
    <source>
        <dbReference type="ARBA" id="ARBA00023242"/>
    </source>
</evidence>
<keyword evidence="13" id="KW-1185">Reference proteome</keyword>
<keyword evidence="5" id="KW-0862">Zinc</keyword>
<evidence type="ECO:0000313" key="13">
    <source>
        <dbReference type="Proteomes" id="UP000887159"/>
    </source>
</evidence>
<evidence type="ECO:0000256" key="1">
    <source>
        <dbReference type="ARBA" id="ARBA00004123"/>
    </source>
</evidence>
<evidence type="ECO:0000256" key="4">
    <source>
        <dbReference type="ARBA" id="ARBA00022771"/>
    </source>
</evidence>
<dbReference type="GO" id="GO:0071038">
    <property type="term" value="P:TRAMP-dependent tRNA surveillance pathway"/>
    <property type="evidence" value="ECO:0007669"/>
    <property type="project" value="TreeGrafter"/>
</dbReference>
<evidence type="ECO:0000256" key="8">
    <source>
        <dbReference type="ARBA" id="ARBA00043023"/>
    </source>
</evidence>
<dbReference type="SMART" id="SM00343">
    <property type="entry name" value="ZnF_C2HC"/>
    <property type="match status" value="4"/>
</dbReference>
<dbReference type="GO" id="GO:0008270">
    <property type="term" value="F:zinc ion binding"/>
    <property type="evidence" value="ECO:0007669"/>
    <property type="project" value="UniProtKB-KW"/>
</dbReference>
<evidence type="ECO:0000256" key="3">
    <source>
        <dbReference type="ARBA" id="ARBA00022737"/>
    </source>
</evidence>
<dbReference type="EMBL" id="BMAU01021437">
    <property type="protein sequence ID" value="GFY36659.1"/>
    <property type="molecule type" value="Genomic_DNA"/>
</dbReference>
<dbReference type="GO" id="GO:0071035">
    <property type="term" value="P:nuclear polyadenylation-dependent rRNA catabolic process"/>
    <property type="evidence" value="ECO:0007669"/>
    <property type="project" value="TreeGrafter"/>
</dbReference>
<evidence type="ECO:0000256" key="10">
    <source>
        <dbReference type="SAM" id="MobiDB-lite"/>
    </source>
</evidence>
<feature type="domain" description="CCHC-type" evidence="11">
    <location>
        <begin position="399"/>
        <end position="412"/>
    </location>
</feature>
<comment type="caution">
    <text evidence="12">The sequence shown here is derived from an EMBL/GenBank/DDBJ whole genome shotgun (WGS) entry which is preliminary data.</text>
</comment>
<dbReference type="GO" id="GO:0071036">
    <property type="term" value="P:nuclear polyadenylation-dependent snoRNA catabolic process"/>
    <property type="evidence" value="ECO:0007669"/>
    <property type="project" value="TreeGrafter"/>
</dbReference>
<dbReference type="PANTHER" id="PTHR46543:SF1">
    <property type="entry name" value="ZINC FINGER CCHC DOMAIN-CONTAINING PROTEIN 7"/>
    <property type="match status" value="1"/>
</dbReference>
<evidence type="ECO:0000256" key="7">
    <source>
        <dbReference type="ARBA" id="ARBA00041190"/>
    </source>
</evidence>
<dbReference type="GO" id="GO:0071037">
    <property type="term" value="P:nuclear polyadenylation-dependent snRNA catabolic process"/>
    <property type="evidence" value="ECO:0007669"/>
    <property type="project" value="TreeGrafter"/>
</dbReference>
<dbReference type="PROSITE" id="PS50158">
    <property type="entry name" value="ZF_CCHC"/>
    <property type="match status" value="2"/>
</dbReference>
<keyword evidence="6" id="KW-0539">Nucleus</keyword>
<evidence type="ECO:0000259" key="11">
    <source>
        <dbReference type="PROSITE" id="PS50158"/>
    </source>
</evidence>
<evidence type="ECO:0000256" key="2">
    <source>
        <dbReference type="ARBA" id="ARBA00022723"/>
    </source>
</evidence>
<feature type="region of interest" description="Disordered" evidence="10">
    <location>
        <begin position="566"/>
        <end position="594"/>
    </location>
</feature>
<dbReference type="InterPro" id="IPR001878">
    <property type="entry name" value="Znf_CCHC"/>
</dbReference>
<dbReference type="InterPro" id="IPR051644">
    <property type="entry name" value="TRAMP_AT-DNA-binding"/>
</dbReference>
<dbReference type="Gene3D" id="4.10.60.10">
    <property type="entry name" value="Zinc finger, CCHC-type"/>
    <property type="match status" value="2"/>
</dbReference>
<dbReference type="InterPro" id="IPR036875">
    <property type="entry name" value="Znf_CCHC_sf"/>
</dbReference>